<feature type="compositionally biased region" description="Gly residues" evidence="1">
    <location>
        <begin position="68"/>
        <end position="82"/>
    </location>
</feature>
<feature type="chain" id="PRO_5047256072" description="Secreted protein" evidence="2">
    <location>
        <begin position="25"/>
        <end position="160"/>
    </location>
</feature>
<protein>
    <recommendedName>
        <fullName evidence="5">Secreted protein</fullName>
    </recommendedName>
</protein>
<reference evidence="3" key="1">
    <citation type="submission" date="2022-08" db="EMBL/GenBank/DDBJ databases">
        <title>Novel Bdellovibrio Species Isolated from Svalbard: Designation Bdellovibrio svalbardensis.</title>
        <authorList>
            <person name="Mitchell R.J."/>
            <person name="Choi S.Y."/>
        </authorList>
    </citation>
    <scope>NUCLEOTIDE SEQUENCE</scope>
    <source>
        <strain evidence="3">PAP01</strain>
    </source>
</reference>
<evidence type="ECO:0000256" key="1">
    <source>
        <dbReference type="SAM" id="MobiDB-lite"/>
    </source>
</evidence>
<comment type="caution">
    <text evidence="3">The sequence shown here is derived from an EMBL/GenBank/DDBJ whole genome shotgun (WGS) entry which is preliminary data.</text>
</comment>
<proteinExistence type="predicted"/>
<dbReference type="Proteomes" id="UP001152321">
    <property type="component" value="Unassembled WGS sequence"/>
</dbReference>
<keyword evidence="4" id="KW-1185">Reference proteome</keyword>
<evidence type="ECO:0000313" key="3">
    <source>
        <dbReference type="EMBL" id="MDG0818007.1"/>
    </source>
</evidence>
<feature type="compositionally biased region" description="Polar residues" evidence="1">
    <location>
        <begin position="20"/>
        <end position="30"/>
    </location>
</feature>
<feature type="compositionally biased region" description="Basic and acidic residues" evidence="1">
    <location>
        <begin position="31"/>
        <end position="67"/>
    </location>
</feature>
<dbReference type="RefSeq" id="WP_277579483.1">
    <property type="nucleotide sequence ID" value="NZ_JANRMI010000005.1"/>
</dbReference>
<gene>
    <name evidence="3" type="ORF">NWE73_16610</name>
</gene>
<keyword evidence="2" id="KW-0732">Signal</keyword>
<name>A0ABT6DMA8_9BACT</name>
<accession>A0ABT6DMA8</accession>
<dbReference type="EMBL" id="JANRMI010000005">
    <property type="protein sequence ID" value="MDG0818007.1"/>
    <property type="molecule type" value="Genomic_DNA"/>
</dbReference>
<feature type="signal peptide" evidence="2">
    <location>
        <begin position="1"/>
        <end position="24"/>
    </location>
</feature>
<evidence type="ECO:0008006" key="5">
    <source>
        <dbReference type="Google" id="ProtNLM"/>
    </source>
</evidence>
<feature type="region of interest" description="Disordered" evidence="1">
    <location>
        <begin position="20"/>
        <end position="82"/>
    </location>
</feature>
<evidence type="ECO:0000313" key="4">
    <source>
        <dbReference type="Proteomes" id="UP001152321"/>
    </source>
</evidence>
<evidence type="ECO:0000256" key="2">
    <source>
        <dbReference type="SAM" id="SignalP"/>
    </source>
</evidence>
<organism evidence="3 4">
    <name type="scientific">Bdellovibrio svalbardensis</name>
    <dbReference type="NCBI Taxonomy" id="2972972"/>
    <lineage>
        <taxon>Bacteria</taxon>
        <taxon>Pseudomonadati</taxon>
        <taxon>Bdellovibrionota</taxon>
        <taxon>Bdellovibrionia</taxon>
        <taxon>Bdellovibrionales</taxon>
        <taxon>Pseudobdellovibrionaceae</taxon>
        <taxon>Bdellovibrio</taxon>
    </lineage>
</organism>
<sequence>MKTLSLTVLIALSFAMSSTPSVSFANTSEEVQAKSKGKSEPAPKDQDDRDGGGEGHDPREGTYEGNDRNGGGSFDGGGYSGGDGGGGMAGELFYVKNSGKTLGANVKVEDRGSVLVYTETSHEDISASETCTTITRVTVDKATGKTLATDKVEYCNQWPL</sequence>